<dbReference type="InterPro" id="IPR035907">
    <property type="entry name" value="Hppk_sf"/>
</dbReference>
<dbReference type="Proteomes" id="UP001500236">
    <property type="component" value="Unassembled WGS sequence"/>
</dbReference>
<feature type="domain" description="7,8-dihydro-6-hydroxymethylpterin-pyrophosphokinase" evidence="11">
    <location>
        <begin position="275"/>
        <end position="286"/>
    </location>
</feature>
<dbReference type="CDD" id="cd00534">
    <property type="entry name" value="DHNA_DHNTPE"/>
    <property type="match status" value="1"/>
</dbReference>
<dbReference type="NCBIfam" id="TIGR00525">
    <property type="entry name" value="folB"/>
    <property type="match status" value="1"/>
</dbReference>
<evidence type="ECO:0000256" key="6">
    <source>
        <dbReference type="ARBA" id="ARBA00022777"/>
    </source>
</evidence>
<dbReference type="SUPFAM" id="SSF55620">
    <property type="entry name" value="Tetrahydrobiopterin biosynthesis enzymes-like"/>
    <property type="match status" value="1"/>
</dbReference>
<keyword evidence="9" id="KW-0456">Lyase</keyword>
<dbReference type="SUPFAM" id="SSF55083">
    <property type="entry name" value="6-hydroxymethyl-7,8-dihydropterin pyrophosphokinase, HPPK"/>
    <property type="match status" value="1"/>
</dbReference>
<keyword evidence="13" id="KW-1185">Reference proteome</keyword>
<dbReference type="NCBIfam" id="TIGR01498">
    <property type="entry name" value="folK"/>
    <property type="match status" value="1"/>
</dbReference>
<name>A0ABP6LU18_9MICC</name>
<proteinExistence type="inferred from homology"/>
<organism evidence="12 13">
    <name type="scientific">Nesterenkonia aethiopica</name>
    <dbReference type="NCBI Taxonomy" id="269144"/>
    <lineage>
        <taxon>Bacteria</taxon>
        <taxon>Bacillati</taxon>
        <taxon>Actinomycetota</taxon>
        <taxon>Actinomycetes</taxon>
        <taxon>Micrococcales</taxon>
        <taxon>Micrococcaceae</taxon>
        <taxon>Nesterenkonia</taxon>
    </lineage>
</organism>
<gene>
    <name evidence="12" type="ORF">GCM10010529_05910</name>
</gene>
<evidence type="ECO:0000256" key="5">
    <source>
        <dbReference type="ARBA" id="ARBA00022741"/>
    </source>
</evidence>
<accession>A0ABP6LU18</accession>
<evidence type="ECO:0000256" key="9">
    <source>
        <dbReference type="RuleBase" id="RU362079"/>
    </source>
</evidence>
<evidence type="ECO:0000256" key="7">
    <source>
        <dbReference type="ARBA" id="ARBA00022840"/>
    </source>
</evidence>
<sequence length="348" mass="36996">MRSDMIRLTGVTAVGHHGVFEFERRQGQPFRVDAELAVDLRAAGRSDALEDTVSYVDIAERIEAAITGEPYDLIEALAQKIAADVLSADHRIEAASITVHKPEAPLEQSFADVAVTVHRTRAELQGGRILTRTAAVGGYDTVSLADQADAAEAGDQHASPSARRGAGSHGVGRGSALRDPDLPASFPVRAVLALGSNLGDSAQILDDAVAALDGSDQVDVLNTSPRALTAPVGGPVGQPDFLNQVVEVETSLSPHALLDVAQRIEAEHHRTREVRWGPRTLDVDIITYAGAHVDSPRLTVPHPRAAERAFVLLPWSWMDPIALLDGVPVRQLAAEAADAEGVRREVAP</sequence>
<dbReference type="EC" id="2.7.6.3" evidence="9"/>
<comment type="similarity">
    <text evidence="3">In the N-terminal section; belongs to the DHNA family.</text>
</comment>
<dbReference type="PANTHER" id="PTHR43071:SF1">
    <property type="entry name" value="2-AMINO-4-HYDROXY-6-HYDROXYMETHYLDIHYDROPTERIDINE PYROPHOSPHOKINASE"/>
    <property type="match status" value="1"/>
</dbReference>
<keyword evidence="8 9" id="KW-0289">Folate biosynthesis</keyword>
<dbReference type="RefSeq" id="WP_344685047.1">
    <property type="nucleotide sequence ID" value="NZ_BAAAVT010000003.1"/>
</dbReference>
<evidence type="ECO:0000259" key="11">
    <source>
        <dbReference type="PROSITE" id="PS00794"/>
    </source>
</evidence>
<keyword evidence="7" id="KW-0067">ATP-binding</keyword>
<dbReference type="Pfam" id="PF01288">
    <property type="entry name" value="HPPK"/>
    <property type="match status" value="1"/>
</dbReference>
<dbReference type="InterPro" id="IPR000550">
    <property type="entry name" value="Hppk"/>
</dbReference>
<dbReference type="InterPro" id="IPR006157">
    <property type="entry name" value="FolB_dom"/>
</dbReference>
<dbReference type="PANTHER" id="PTHR43071">
    <property type="entry name" value="2-AMINO-4-HYDROXY-6-HYDROXYMETHYLDIHYDROPTERIDINE PYROPHOSPHOKINASE"/>
    <property type="match status" value="1"/>
</dbReference>
<comment type="pathway">
    <text evidence="9">Cofactor biosynthesis; tetrahydrofolate biosynthesis; 2-amino-4-hydroxy-6-hydroxymethyl-7,8-dihydropteridine diphosphate from 7,8-dihydroneopterin triphosphate: step 3/4.</text>
</comment>
<protein>
    <recommendedName>
        <fullName evidence="9">Bifunctional folate synthesis protein</fullName>
    </recommendedName>
    <domain>
        <recommendedName>
            <fullName evidence="9">Dihydroneopterin aldolase</fullName>
            <shortName evidence="9">DHNA</shortName>
            <ecNumber evidence="9">4.1.2.25</ecNumber>
        </recommendedName>
        <alternativeName>
            <fullName evidence="9">7,8-dihydroneopterin aldolase</fullName>
        </alternativeName>
    </domain>
    <domain>
        <recommendedName>
            <fullName evidence="9">2-amino-4-hydroxy-6-hydroxymethyldihydropteridine pyrophosphokinase</fullName>
            <ecNumber evidence="9">2.7.6.3</ecNumber>
        </recommendedName>
        <alternativeName>
            <fullName evidence="9">6-hydroxymethyl-7,8-dihydropterin pyrophosphokinase</fullName>
            <shortName evidence="9">PPPK</shortName>
        </alternativeName>
        <alternativeName>
            <fullName evidence="9">7,8-dihydro-6-hydroxymethylpterin pyrophosphokinase</fullName>
            <shortName evidence="9">HPPK</shortName>
        </alternativeName>
    </domain>
</protein>
<dbReference type="Gene3D" id="3.30.1130.10">
    <property type="match status" value="1"/>
</dbReference>
<dbReference type="NCBIfam" id="TIGR00526">
    <property type="entry name" value="folB_dom"/>
    <property type="match status" value="1"/>
</dbReference>
<evidence type="ECO:0000256" key="3">
    <source>
        <dbReference type="ARBA" id="ARBA00009640"/>
    </source>
</evidence>
<evidence type="ECO:0000313" key="13">
    <source>
        <dbReference type="Proteomes" id="UP001500236"/>
    </source>
</evidence>
<comment type="function">
    <text evidence="9">Catalyzes the conversion of 7,8-dihydroneopterin to 6-hydroxymethyl-7,8-dihydropterin.</text>
</comment>
<dbReference type="EC" id="4.1.2.25" evidence="9"/>
<dbReference type="Gene3D" id="3.30.70.560">
    <property type="entry name" value="7,8-Dihydro-6-hydroxymethylpterin-pyrophosphokinase HPPK"/>
    <property type="match status" value="1"/>
</dbReference>
<evidence type="ECO:0000256" key="8">
    <source>
        <dbReference type="ARBA" id="ARBA00022909"/>
    </source>
</evidence>
<dbReference type="CDD" id="cd00483">
    <property type="entry name" value="HPPK"/>
    <property type="match status" value="1"/>
</dbReference>
<reference evidence="13" key="1">
    <citation type="journal article" date="2019" name="Int. J. Syst. Evol. Microbiol.">
        <title>The Global Catalogue of Microorganisms (GCM) 10K type strain sequencing project: providing services to taxonomists for standard genome sequencing and annotation.</title>
        <authorList>
            <consortium name="The Broad Institute Genomics Platform"/>
            <consortium name="The Broad Institute Genome Sequencing Center for Infectious Disease"/>
            <person name="Wu L."/>
            <person name="Ma J."/>
        </authorList>
    </citation>
    <scope>NUCLEOTIDE SEQUENCE [LARGE SCALE GENOMIC DNA]</scope>
    <source>
        <strain evidence="13">JCM 14309</strain>
    </source>
</reference>
<evidence type="ECO:0000256" key="2">
    <source>
        <dbReference type="ARBA" id="ARBA00005051"/>
    </source>
</evidence>
<dbReference type="InterPro" id="IPR006156">
    <property type="entry name" value="Dihydroneopterin_aldolase"/>
</dbReference>
<dbReference type="PROSITE" id="PS00794">
    <property type="entry name" value="HPPK"/>
    <property type="match status" value="1"/>
</dbReference>
<keyword evidence="5" id="KW-0547">Nucleotide-binding</keyword>
<evidence type="ECO:0000256" key="1">
    <source>
        <dbReference type="ARBA" id="ARBA00000198"/>
    </source>
</evidence>
<keyword evidence="4" id="KW-0808">Transferase</keyword>
<comment type="catalytic activity">
    <reaction evidence="1">
        <text>6-hydroxymethyl-7,8-dihydropterin + ATP = (7,8-dihydropterin-6-yl)methyl diphosphate + AMP + H(+)</text>
        <dbReference type="Rhea" id="RHEA:11412"/>
        <dbReference type="ChEBI" id="CHEBI:15378"/>
        <dbReference type="ChEBI" id="CHEBI:30616"/>
        <dbReference type="ChEBI" id="CHEBI:44841"/>
        <dbReference type="ChEBI" id="CHEBI:72950"/>
        <dbReference type="ChEBI" id="CHEBI:456215"/>
        <dbReference type="EC" id="2.7.6.3"/>
    </reaction>
</comment>
<evidence type="ECO:0000313" key="12">
    <source>
        <dbReference type="EMBL" id="GAA3054670.1"/>
    </source>
</evidence>
<evidence type="ECO:0000256" key="10">
    <source>
        <dbReference type="SAM" id="MobiDB-lite"/>
    </source>
</evidence>
<comment type="similarity">
    <text evidence="9">Belongs to the DHNA family.</text>
</comment>
<comment type="catalytic activity">
    <reaction evidence="9">
        <text>7,8-dihydroneopterin = 6-hydroxymethyl-7,8-dihydropterin + glycolaldehyde</text>
        <dbReference type="Rhea" id="RHEA:10540"/>
        <dbReference type="ChEBI" id="CHEBI:17001"/>
        <dbReference type="ChEBI" id="CHEBI:17071"/>
        <dbReference type="ChEBI" id="CHEBI:44841"/>
        <dbReference type="EC" id="4.1.2.25"/>
    </reaction>
</comment>
<comment type="pathway">
    <text evidence="2">Cofactor biosynthesis; tetrahydrofolate biosynthesis; 2-amino-4-hydroxy-6-hydroxymethyl-7,8-dihydropteridine diphosphate from 7,8-dihydroneopterin triphosphate: step 4/4.</text>
</comment>
<dbReference type="EMBL" id="BAAAVT010000003">
    <property type="protein sequence ID" value="GAA3054670.1"/>
    <property type="molecule type" value="Genomic_DNA"/>
</dbReference>
<dbReference type="SMART" id="SM00905">
    <property type="entry name" value="FolB"/>
    <property type="match status" value="1"/>
</dbReference>
<dbReference type="InterPro" id="IPR043133">
    <property type="entry name" value="GTP-CH-I_C/QueF"/>
</dbReference>
<comment type="caution">
    <text evidence="12">The sequence shown here is derived from an EMBL/GenBank/DDBJ whole genome shotgun (WGS) entry which is preliminary data.</text>
</comment>
<dbReference type="Pfam" id="PF02152">
    <property type="entry name" value="FolB"/>
    <property type="match status" value="1"/>
</dbReference>
<evidence type="ECO:0000256" key="4">
    <source>
        <dbReference type="ARBA" id="ARBA00022679"/>
    </source>
</evidence>
<feature type="region of interest" description="Disordered" evidence="10">
    <location>
        <begin position="150"/>
        <end position="179"/>
    </location>
</feature>
<keyword evidence="6" id="KW-0418">Kinase</keyword>